<dbReference type="Proteomes" id="UP000035680">
    <property type="component" value="Unassembled WGS sequence"/>
</dbReference>
<evidence type="ECO:0000313" key="2">
    <source>
        <dbReference type="Proteomes" id="UP000035680"/>
    </source>
</evidence>
<dbReference type="InterPro" id="IPR011009">
    <property type="entry name" value="Kinase-like_dom_sf"/>
</dbReference>
<keyword evidence="2" id="KW-1185">Reference proteome</keyword>
<dbReference type="WBParaSite" id="SVE_0710100.1">
    <property type="protein sequence ID" value="SVE_0710100.1"/>
    <property type="gene ID" value="SVE_0710100"/>
</dbReference>
<dbReference type="STRING" id="75913.A0A0K0FE24"/>
<sequence>MDQENLKDGKFSVKSDIWSYDNPEVFEYIVKPRKILSGPQRCADFWHHTMKHCWRYNPSDRYSFFQIFICLELHTTEDFKQQLFVLNNYGKLNINIRWIMNLILQMMMIRI</sequence>
<reference evidence="2" key="1">
    <citation type="submission" date="2014-07" db="EMBL/GenBank/DDBJ databases">
        <authorList>
            <person name="Martin A.A"/>
            <person name="De Silva N."/>
        </authorList>
    </citation>
    <scope>NUCLEOTIDE SEQUENCE</scope>
</reference>
<dbReference type="Gene3D" id="1.10.510.10">
    <property type="entry name" value="Transferase(Phosphotransferase) domain 1"/>
    <property type="match status" value="1"/>
</dbReference>
<proteinExistence type="predicted"/>
<dbReference type="SUPFAM" id="SSF56112">
    <property type="entry name" value="Protein kinase-like (PK-like)"/>
    <property type="match status" value="1"/>
</dbReference>
<dbReference type="GO" id="GO:0004672">
    <property type="term" value="F:protein kinase activity"/>
    <property type="evidence" value="ECO:0007669"/>
    <property type="project" value="InterPro"/>
</dbReference>
<feature type="domain" description="Serine-threonine/tyrosine-protein kinase catalytic" evidence="1">
    <location>
        <begin position="22"/>
        <end position="68"/>
    </location>
</feature>
<evidence type="ECO:0000259" key="1">
    <source>
        <dbReference type="Pfam" id="PF07714"/>
    </source>
</evidence>
<evidence type="ECO:0000313" key="3">
    <source>
        <dbReference type="WBParaSite" id="SVE_0710100.1"/>
    </source>
</evidence>
<dbReference type="InterPro" id="IPR001245">
    <property type="entry name" value="Ser-Thr/Tyr_kinase_cat_dom"/>
</dbReference>
<reference evidence="3" key="2">
    <citation type="submission" date="2015-08" db="UniProtKB">
        <authorList>
            <consortium name="WormBaseParasite"/>
        </authorList>
    </citation>
    <scope>IDENTIFICATION</scope>
</reference>
<protein>
    <submittedName>
        <fullName evidence="3">Insulin-like growth factor 1 receptor (inferred by orthology to a human protein)</fullName>
    </submittedName>
</protein>
<organism evidence="2 3">
    <name type="scientific">Strongyloides venezuelensis</name>
    <name type="common">Threadworm</name>
    <dbReference type="NCBI Taxonomy" id="75913"/>
    <lineage>
        <taxon>Eukaryota</taxon>
        <taxon>Metazoa</taxon>
        <taxon>Ecdysozoa</taxon>
        <taxon>Nematoda</taxon>
        <taxon>Chromadorea</taxon>
        <taxon>Rhabditida</taxon>
        <taxon>Tylenchina</taxon>
        <taxon>Panagrolaimomorpha</taxon>
        <taxon>Strongyloidoidea</taxon>
        <taxon>Strongyloididae</taxon>
        <taxon>Strongyloides</taxon>
    </lineage>
</organism>
<dbReference type="AlphaFoldDB" id="A0A0K0FE24"/>
<accession>A0A0K0FE24</accession>
<name>A0A0K0FE24_STRVS</name>
<dbReference type="Pfam" id="PF07714">
    <property type="entry name" value="PK_Tyr_Ser-Thr"/>
    <property type="match status" value="1"/>
</dbReference>